<dbReference type="EMBL" id="FMWG01000001">
    <property type="protein sequence ID" value="SCZ50779.1"/>
    <property type="molecule type" value="Genomic_DNA"/>
</dbReference>
<feature type="transmembrane region" description="Helical" evidence="1">
    <location>
        <begin position="248"/>
        <end position="275"/>
    </location>
</feature>
<evidence type="ECO:0000313" key="3">
    <source>
        <dbReference type="EMBL" id="SCZ50779.1"/>
    </source>
</evidence>
<dbReference type="OrthoDB" id="8416156at2"/>
<sequence>MLNIPFDKAPPPAAVDAVVIGRNEGPRLVACLTSLQGQVRRIVYVDSGSSDGSVTRARDLGAEIIELDTSVPFTAARARNAGLALLTGDGFVQFVDGDCVVNRKWIKSARDYLTDHPKAAVVCGRRRERHPGASLYNGLCDLEWDTPIGEAKACGGDALMRLSAVKEVGGYRETLIAGEEPELCVRLRQKGWSVWRMDAEMTLHDAQMTRFSQWWRRSRRAGHAFAEGAALHGAPPERHWVKETYRALLWGAALPIGVIASGFFFPWLWLAALLYPIQYLRLWRKMGATAALFSMIGKFAEAQGALEYHVNRRQGRAREILEYKN</sequence>
<dbReference type="Proteomes" id="UP000198767">
    <property type="component" value="Unassembled WGS sequence"/>
</dbReference>
<reference evidence="3 4" key="1">
    <citation type="submission" date="2016-10" db="EMBL/GenBank/DDBJ databases">
        <authorList>
            <person name="de Groot N.N."/>
        </authorList>
    </citation>
    <scope>NUCLEOTIDE SEQUENCE [LARGE SCALE GENOMIC DNA]</scope>
    <source>
        <strain evidence="3 4">U95</strain>
    </source>
</reference>
<feature type="domain" description="Glycosyltransferase 2-like" evidence="2">
    <location>
        <begin position="18"/>
        <end position="129"/>
    </location>
</feature>
<dbReference type="InterPro" id="IPR001173">
    <property type="entry name" value="Glyco_trans_2-like"/>
</dbReference>
<accession>A0A1G5PNX5</accession>
<dbReference type="SUPFAM" id="SSF53448">
    <property type="entry name" value="Nucleotide-diphospho-sugar transferases"/>
    <property type="match status" value="1"/>
</dbReference>
<dbReference type="PANTHER" id="PTHR43646">
    <property type="entry name" value="GLYCOSYLTRANSFERASE"/>
    <property type="match status" value="1"/>
</dbReference>
<dbReference type="STRING" id="1156985.SAMN04488118_101354"/>
<keyword evidence="1" id="KW-0812">Transmembrane</keyword>
<keyword evidence="1" id="KW-1133">Transmembrane helix</keyword>
<dbReference type="Pfam" id="PF00535">
    <property type="entry name" value="Glycos_transf_2"/>
    <property type="match status" value="1"/>
</dbReference>
<gene>
    <name evidence="3" type="ORF">SAMN04488118_101354</name>
</gene>
<evidence type="ECO:0000313" key="4">
    <source>
        <dbReference type="Proteomes" id="UP000198767"/>
    </source>
</evidence>
<protein>
    <submittedName>
        <fullName evidence="3">Glycosyltransferase, GT2 family</fullName>
    </submittedName>
</protein>
<keyword evidence="3" id="KW-0808">Transferase</keyword>
<name>A0A1G5PNX5_9RHOB</name>
<organism evidence="3 4">
    <name type="scientific">Epibacterium ulvae</name>
    <dbReference type="NCBI Taxonomy" id="1156985"/>
    <lineage>
        <taxon>Bacteria</taxon>
        <taxon>Pseudomonadati</taxon>
        <taxon>Pseudomonadota</taxon>
        <taxon>Alphaproteobacteria</taxon>
        <taxon>Rhodobacterales</taxon>
        <taxon>Roseobacteraceae</taxon>
        <taxon>Epibacterium</taxon>
    </lineage>
</organism>
<dbReference type="CDD" id="cd00761">
    <property type="entry name" value="Glyco_tranf_GTA_type"/>
    <property type="match status" value="1"/>
</dbReference>
<dbReference type="PANTHER" id="PTHR43646:SF6">
    <property type="entry name" value="PRE-MYCOFACTOCIN GLYCOSYLTRANSFERASE"/>
    <property type="match status" value="1"/>
</dbReference>
<dbReference type="InterPro" id="IPR029044">
    <property type="entry name" value="Nucleotide-diphossugar_trans"/>
</dbReference>
<dbReference type="RefSeq" id="WP_090215698.1">
    <property type="nucleotide sequence ID" value="NZ_FMWG01000001.1"/>
</dbReference>
<proteinExistence type="predicted"/>
<keyword evidence="1" id="KW-0472">Membrane</keyword>
<keyword evidence="4" id="KW-1185">Reference proteome</keyword>
<dbReference type="Gene3D" id="3.90.550.10">
    <property type="entry name" value="Spore Coat Polysaccharide Biosynthesis Protein SpsA, Chain A"/>
    <property type="match status" value="1"/>
</dbReference>
<evidence type="ECO:0000259" key="2">
    <source>
        <dbReference type="Pfam" id="PF00535"/>
    </source>
</evidence>
<dbReference type="GO" id="GO:0016740">
    <property type="term" value="F:transferase activity"/>
    <property type="evidence" value="ECO:0007669"/>
    <property type="project" value="UniProtKB-KW"/>
</dbReference>
<evidence type="ECO:0000256" key="1">
    <source>
        <dbReference type="SAM" id="Phobius"/>
    </source>
</evidence>
<dbReference type="AlphaFoldDB" id="A0A1G5PNX5"/>